<name>A0ABD0MLI5_CIRMR</name>
<dbReference type="Proteomes" id="UP001529510">
    <property type="component" value="Unassembled WGS sequence"/>
</dbReference>
<dbReference type="AlphaFoldDB" id="A0ABD0MLI5"/>
<evidence type="ECO:0000313" key="2">
    <source>
        <dbReference type="Proteomes" id="UP001529510"/>
    </source>
</evidence>
<organism evidence="1 2">
    <name type="scientific">Cirrhinus mrigala</name>
    <name type="common">Mrigala</name>
    <dbReference type="NCBI Taxonomy" id="683832"/>
    <lineage>
        <taxon>Eukaryota</taxon>
        <taxon>Metazoa</taxon>
        <taxon>Chordata</taxon>
        <taxon>Craniata</taxon>
        <taxon>Vertebrata</taxon>
        <taxon>Euteleostomi</taxon>
        <taxon>Actinopterygii</taxon>
        <taxon>Neopterygii</taxon>
        <taxon>Teleostei</taxon>
        <taxon>Ostariophysi</taxon>
        <taxon>Cypriniformes</taxon>
        <taxon>Cyprinidae</taxon>
        <taxon>Labeoninae</taxon>
        <taxon>Labeonini</taxon>
        <taxon>Cirrhinus</taxon>
    </lineage>
</organism>
<comment type="caution">
    <text evidence="1">The sequence shown here is derived from an EMBL/GenBank/DDBJ whole genome shotgun (WGS) entry which is preliminary data.</text>
</comment>
<feature type="non-terminal residue" evidence="1">
    <location>
        <position position="52"/>
    </location>
</feature>
<protein>
    <submittedName>
        <fullName evidence="1">Uncharacterized protein</fullName>
    </submittedName>
</protein>
<evidence type="ECO:0000313" key="1">
    <source>
        <dbReference type="EMBL" id="KAL0149932.1"/>
    </source>
</evidence>
<accession>A0ABD0MLI5</accession>
<keyword evidence="2" id="KW-1185">Reference proteome</keyword>
<gene>
    <name evidence="1" type="ORF">M9458_054764</name>
</gene>
<reference evidence="1 2" key="1">
    <citation type="submission" date="2024-05" db="EMBL/GenBank/DDBJ databases">
        <title>Genome sequencing and assembly of Indian major carp, Cirrhinus mrigala (Hamilton, 1822).</title>
        <authorList>
            <person name="Mohindra V."/>
            <person name="Chowdhury L.M."/>
            <person name="Lal K."/>
            <person name="Jena J.K."/>
        </authorList>
    </citation>
    <scope>NUCLEOTIDE SEQUENCE [LARGE SCALE GENOMIC DNA]</scope>
    <source>
        <strain evidence="1">CM1030</strain>
        <tissue evidence="1">Blood</tissue>
    </source>
</reference>
<proteinExistence type="predicted"/>
<sequence>GVPDQLSEEWSGEWEMVNPERSWNGVIECLEHEGEIAAAPLHTYNIELLPKK</sequence>
<dbReference type="EMBL" id="JAMKFB020000312">
    <property type="protein sequence ID" value="KAL0149932.1"/>
    <property type="molecule type" value="Genomic_DNA"/>
</dbReference>
<feature type="non-terminal residue" evidence="1">
    <location>
        <position position="1"/>
    </location>
</feature>